<organism evidence="2 3">
    <name type="scientific">Orchesella dallaii</name>
    <dbReference type="NCBI Taxonomy" id="48710"/>
    <lineage>
        <taxon>Eukaryota</taxon>
        <taxon>Metazoa</taxon>
        <taxon>Ecdysozoa</taxon>
        <taxon>Arthropoda</taxon>
        <taxon>Hexapoda</taxon>
        <taxon>Collembola</taxon>
        <taxon>Entomobryomorpha</taxon>
        <taxon>Entomobryoidea</taxon>
        <taxon>Orchesellidae</taxon>
        <taxon>Orchesellinae</taxon>
        <taxon>Orchesella</taxon>
    </lineage>
</organism>
<feature type="region of interest" description="Disordered" evidence="1">
    <location>
        <begin position="1"/>
        <end position="60"/>
    </location>
</feature>
<keyword evidence="3" id="KW-1185">Reference proteome</keyword>
<reference evidence="2 3" key="1">
    <citation type="submission" date="2024-08" db="EMBL/GenBank/DDBJ databases">
        <authorList>
            <person name="Cucini C."/>
            <person name="Frati F."/>
        </authorList>
    </citation>
    <scope>NUCLEOTIDE SEQUENCE [LARGE SCALE GENOMIC DNA]</scope>
</reference>
<gene>
    <name evidence="2" type="ORF">ODALV1_LOCUS12154</name>
</gene>
<name>A0ABP1QKH7_9HEXA</name>
<evidence type="ECO:0000256" key="1">
    <source>
        <dbReference type="SAM" id="MobiDB-lite"/>
    </source>
</evidence>
<proteinExistence type="predicted"/>
<sequence length="60" mass="6198">MTLPVVDMSPPQEGRKEGSSKASDKTAEDIVDSGIKDLGSPLANPSTPQSTSVNQETPGN</sequence>
<evidence type="ECO:0000313" key="2">
    <source>
        <dbReference type="EMBL" id="CAL8105689.1"/>
    </source>
</evidence>
<dbReference type="Proteomes" id="UP001642540">
    <property type="component" value="Unassembled WGS sequence"/>
</dbReference>
<evidence type="ECO:0000313" key="3">
    <source>
        <dbReference type="Proteomes" id="UP001642540"/>
    </source>
</evidence>
<feature type="compositionally biased region" description="Polar residues" evidence="1">
    <location>
        <begin position="43"/>
        <end position="60"/>
    </location>
</feature>
<comment type="caution">
    <text evidence="2">The sequence shown here is derived from an EMBL/GenBank/DDBJ whole genome shotgun (WGS) entry which is preliminary data.</text>
</comment>
<feature type="compositionally biased region" description="Basic and acidic residues" evidence="1">
    <location>
        <begin position="13"/>
        <end position="28"/>
    </location>
</feature>
<protein>
    <submittedName>
        <fullName evidence="2">Uncharacterized protein</fullName>
    </submittedName>
</protein>
<accession>A0ABP1QKH7</accession>
<dbReference type="EMBL" id="CAXLJM020000036">
    <property type="protein sequence ID" value="CAL8105689.1"/>
    <property type="molecule type" value="Genomic_DNA"/>
</dbReference>